<gene>
    <name evidence="2" type="ORF">GX453_03050</name>
</gene>
<dbReference type="EMBL" id="JAAYVO010000038">
    <property type="protein sequence ID" value="NLH34996.1"/>
    <property type="molecule type" value="Genomic_DNA"/>
</dbReference>
<dbReference type="Proteomes" id="UP000559962">
    <property type="component" value="Unassembled WGS sequence"/>
</dbReference>
<feature type="transmembrane region" description="Helical" evidence="1">
    <location>
        <begin position="124"/>
        <end position="142"/>
    </location>
</feature>
<feature type="transmembrane region" description="Helical" evidence="1">
    <location>
        <begin position="95"/>
        <end position="112"/>
    </location>
</feature>
<comment type="caution">
    <text evidence="2">The sequence shown here is derived from an EMBL/GenBank/DDBJ whole genome shotgun (WGS) entry which is preliminary data.</text>
</comment>
<feature type="transmembrane region" description="Helical" evidence="1">
    <location>
        <begin position="37"/>
        <end position="56"/>
    </location>
</feature>
<organism evidence="2 3">
    <name type="scientific">Pseudolactococcus chungangensis</name>
    <dbReference type="NCBI Taxonomy" id="451457"/>
    <lineage>
        <taxon>Bacteria</taxon>
        <taxon>Bacillati</taxon>
        <taxon>Bacillota</taxon>
        <taxon>Bacilli</taxon>
        <taxon>Lactobacillales</taxon>
        <taxon>Streptococcaceae</taxon>
        <taxon>Pseudolactococcus</taxon>
    </lineage>
</organism>
<feature type="transmembrane region" description="Helical" evidence="1">
    <location>
        <begin position="68"/>
        <end position="88"/>
    </location>
</feature>
<accession>A0A847J206</accession>
<dbReference type="AlphaFoldDB" id="A0A847J206"/>
<keyword evidence="1" id="KW-0472">Membrane</keyword>
<evidence type="ECO:0000313" key="2">
    <source>
        <dbReference type="EMBL" id="NLH34996.1"/>
    </source>
</evidence>
<keyword evidence="1" id="KW-1133">Transmembrane helix</keyword>
<evidence type="ECO:0000313" key="3">
    <source>
        <dbReference type="Proteomes" id="UP000559962"/>
    </source>
</evidence>
<reference evidence="2 3" key="1">
    <citation type="journal article" date="2020" name="Biotechnol. Biofuels">
        <title>New insights from the biogas microbiome by comprehensive genome-resolved metagenomics of nearly 1600 species originating from multiple anaerobic digesters.</title>
        <authorList>
            <person name="Campanaro S."/>
            <person name="Treu L."/>
            <person name="Rodriguez-R L.M."/>
            <person name="Kovalovszki A."/>
            <person name="Ziels R.M."/>
            <person name="Maus I."/>
            <person name="Zhu X."/>
            <person name="Kougias P.G."/>
            <person name="Basile A."/>
            <person name="Luo G."/>
            <person name="Schluter A."/>
            <person name="Konstantinidis K.T."/>
            <person name="Angelidaki I."/>
        </authorList>
    </citation>
    <scope>NUCLEOTIDE SEQUENCE [LARGE SCALE GENOMIC DNA]</scope>
    <source>
        <strain evidence="2">AS27yjCOA_61</strain>
    </source>
</reference>
<name>A0A847J206_9LACT</name>
<keyword evidence="1" id="KW-0812">Transmembrane</keyword>
<sequence length="162" mass="18881">MKQVLASIFGALLGILVLIVILKSSREEEHEMTNPRNSLKLVFFIFLCVLWFVPLWEYLFSGFRQLGYNFYDMSKAIIMLMWFSIFYYKFKKFNITKKLISFFLMVYLQTLLPQKWDVNLSAGFIPDMVIVVLSLGGAILYYRKVIKGKIDGNGNTISSEEI</sequence>
<proteinExistence type="predicted"/>
<protein>
    <submittedName>
        <fullName evidence="2">Uncharacterized protein</fullName>
    </submittedName>
</protein>
<feature type="transmembrane region" description="Helical" evidence="1">
    <location>
        <begin position="6"/>
        <end position="25"/>
    </location>
</feature>
<evidence type="ECO:0000256" key="1">
    <source>
        <dbReference type="SAM" id="Phobius"/>
    </source>
</evidence>